<protein>
    <submittedName>
        <fullName evidence="1">Uncharacterized protein</fullName>
    </submittedName>
</protein>
<accession>A0A6V7Q2L0</accession>
<name>A0A6V7Q2L0_ANACO</name>
<dbReference type="AlphaFoldDB" id="A0A6V7Q2L0"/>
<dbReference type="EMBL" id="LR862131">
    <property type="protein sequence ID" value="CAD1837166.1"/>
    <property type="molecule type" value="Genomic_DNA"/>
</dbReference>
<organism evidence="1">
    <name type="scientific">Ananas comosus var. bracteatus</name>
    <name type="common">red pineapple</name>
    <dbReference type="NCBI Taxonomy" id="296719"/>
    <lineage>
        <taxon>Eukaryota</taxon>
        <taxon>Viridiplantae</taxon>
        <taxon>Streptophyta</taxon>
        <taxon>Embryophyta</taxon>
        <taxon>Tracheophyta</taxon>
        <taxon>Spermatophyta</taxon>
        <taxon>Magnoliopsida</taxon>
        <taxon>Liliopsida</taxon>
        <taxon>Poales</taxon>
        <taxon>Bromeliaceae</taxon>
        <taxon>Bromelioideae</taxon>
        <taxon>Ananas</taxon>
    </lineage>
</organism>
<reference evidence="1" key="1">
    <citation type="submission" date="2020-07" db="EMBL/GenBank/DDBJ databases">
        <authorList>
            <person name="Lin J."/>
        </authorList>
    </citation>
    <scope>NUCLEOTIDE SEQUENCE</scope>
</reference>
<gene>
    <name evidence="1" type="ORF">CB5_LOCUS20377</name>
</gene>
<proteinExistence type="predicted"/>
<sequence length="102" mass="11424">MRRRRRGRACLNALEHHIFLSSHLGGLELVVEALWRIKLQPFLVRAWFGVSLEPSLGILRPKGPVPRRGDRSPRAVLAARGPLRIRESVSPGRPVLGRPVLA</sequence>
<evidence type="ECO:0000313" key="1">
    <source>
        <dbReference type="EMBL" id="CAD1837166.1"/>
    </source>
</evidence>